<dbReference type="Proteomes" id="UP000219036">
    <property type="component" value="Unassembled WGS sequence"/>
</dbReference>
<dbReference type="GO" id="GO:0016020">
    <property type="term" value="C:membrane"/>
    <property type="evidence" value="ECO:0007669"/>
    <property type="project" value="InterPro"/>
</dbReference>
<evidence type="ECO:0000313" key="3">
    <source>
        <dbReference type="Proteomes" id="UP000219036"/>
    </source>
</evidence>
<gene>
    <name evidence="2" type="ORF">SAMN06265182_1892</name>
</gene>
<evidence type="ECO:0000259" key="1">
    <source>
        <dbReference type="PROSITE" id="PS50990"/>
    </source>
</evidence>
<dbReference type="InterPro" id="IPR005074">
    <property type="entry name" value="Peptidase_C39"/>
</dbReference>
<name>A0A285NM23_9AQUI</name>
<dbReference type="GO" id="GO:0006508">
    <property type="term" value="P:proteolysis"/>
    <property type="evidence" value="ECO:0007669"/>
    <property type="project" value="InterPro"/>
</dbReference>
<reference evidence="3" key="1">
    <citation type="submission" date="2017-09" db="EMBL/GenBank/DDBJ databases">
        <authorList>
            <person name="Varghese N."/>
            <person name="Submissions S."/>
        </authorList>
    </citation>
    <scope>NUCLEOTIDE SEQUENCE [LARGE SCALE GENOMIC DNA]</scope>
    <source>
        <strain evidence="3">DSM 15103</strain>
    </source>
</reference>
<feature type="domain" description="Peptidase C39" evidence="1">
    <location>
        <begin position="26"/>
        <end position="155"/>
    </location>
</feature>
<evidence type="ECO:0000313" key="2">
    <source>
        <dbReference type="EMBL" id="SNZ10584.1"/>
    </source>
</evidence>
<protein>
    <submittedName>
        <fullName evidence="2">Peptidase C39 family protein</fullName>
    </submittedName>
</protein>
<dbReference type="GO" id="GO:0008233">
    <property type="term" value="F:peptidase activity"/>
    <property type="evidence" value="ECO:0007669"/>
    <property type="project" value="InterPro"/>
</dbReference>
<organism evidence="2 3">
    <name type="scientific">Persephonella hydrogeniphila</name>
    <dbReference type="NCBI Taxonomy" id="198703"/>
    <lineage>
        <taxon>Bacteria</taxon>
        <taxon>Pseudomonadati</taxon>
        <taxon>Aquificota</taxon>
        <taxon>Aquificia</taxon>
        <taxon>Aquificales</taxon>
        <taxon>Hydrogenothermaceae</taxon>
        <taxon>Persephonella</taxon>
    </lineage>
</organism>
<dbReference type="AlphaFoldDB" id="A0A285NM23"/>
<dbReference type="PROSITE" id="PS50990">
    <property type="entry name" value="PEPTIDASE_C39"/>
    <property type="match status" value="1"/>
</dbReference>
<accession>A0A285NM23</accession>
<dbReference type="EMBL" id="OBEI01000011">
    <property type="protein sequence ID" value="SNZ10584.1"/>
    <property type="molecule type" value="Genomic_DNA"/>
</dbReference>
<proteinExistence type="predicted"/>
<dbReference type="Pfam" id="PF03412">
    <property type="entry name" value="Peptidase_C39"/>
    <property type="match status" value="1"/>
</dbReference>
<dbReference type="RefSeq" id="WP_245844925.1">
    <property type="nucleotide sequence ID" value="NZ_OBEI01000011.1"/>
</dbReference>
<sequence length="160" mass="18435">MRFLLFFLLLAGTVFSKTLDVPFVKQRSEFCGPAALSSVFRYYGVFISQEEIGKKTYIPELKGALITDLENYARSKGFKTKSGQGNIEKIKSYINKDIPVIVLVDLGFWVLSRPHYIVVVGYNEKGITAHTGYEKNKFIPYRKFKRIWKKAGNVYLVVYR</sequence>
<dbReference type="GO" id="GO:0005524">
    <property type="term" value="F:ATP binding"/>
    <property type="evidence" value="ECO:0007669"/>
    <property type="project" value="InterPro"/>
</dbReference>
<keyword evidence="3" id="KW-1185">Reference proteome</keyword>
<dbReference type="Gene3D" id="3.90.70.10">
    <property type="entry name" value="Cysteine proteinases"/>
    <property type="match status" value="1"/>
</dbReference>